<dbReference type="SUPFAM" id="SSF51338">
    <property type="entry name" value="Composite domain of metallo-dependent hydrolases"/>
    <property type="match status" value="1"/>
</dbReference>
<dbReference type="Gene3D" id="2.30.40.10">
    <property type="entry name" value="Urease, subunit C, domain 1"/>
    <property type="match status" value="1"/>
</dbReference>
<proteinExistence type="predicted"/>
<dbReference type="SUPFAM" id="SSF51556">
    <property type="entry name" value="Metallo-dependent hydrolases"/>
    <property type="match status" value="1"/>
</dbReference>
<evidence type="ECO:0000259" key="1">
    <source>
        <dbReference type="Pfam" id="PF07969"/>
    </source>
</evidence>
<comment type="caution">
    <text evidence="2">The sequence shown here is derived from an EMBL/GenBank/DDBJ whole genome shotgun (WGS) entry which is preliminary data.</text>
</comment>
<dbReference type="CDD" id="cd01297">
    <property type="entry name" value="D-aminoacylase"/>
    <property type="match status" value="1"/>
</dbReference>
<dbReference type="Gene3D" id="3.30.1490.130">
    <property type="entry name" value="D-aminoacylase. Domain 3"/>
    <property type="match status" value="1"/>
</dbReference>
<dbReference type="PANTHER" id="PTHR11647">
    <property type="entry name" value="HYDRANTOINASE/DIHYDROPYRIMIDINASE FAMILY MEMBER"/>
    <property type="match status" value="1"/>
</dbReference>
<protein>
    <submittedName>
        <fullName evidence="2">D-aminoacylase</fullName>
    </submittedName>
</protein>
<dbReference type="InterPro" id="IPR050378">
    <property type="entry name" value="Metallo-dep_Hydrolases_sf"/>
</dbReference>
<dbReference type="PANTHER" id="PTHR11647:SF1">
    <property type="entry name" value="COLLAPSIN RESPONSE MEDIATOR PROTEIN"/>
    <property type="match status" value="1"/>
</dbReference>
<reference evidence="2 3" key="1">
    <citation type="submission" date="2022-11" db="EMBL/GenBank/DDBJ databases">
        <title>Draft genome sequence of Saccharopolyspora sp. WRP15-2 isolated from rhizosphere soils of wild rice in Thailand.</title>
        <authorList>
            <person name="Duangmal K."/>
            <person name="Kammanee S."/>
            <person name="Muangham S."/>
        </authorList>
    </citation>
    <scope>NUCLEOTIDE SEQUENCE [LARGE SCALE GENOMIC DNA]</scope>
    <source>
        <strain evidence="2 3">WRP15-2</strain>
    </source>
</reference>
<keyword evidence="3" id="KW-1185">Reference proteome</keyword>
<dbReference type="InterPro" id="IPR011059">
    <property type="entry name" value="Metal-dep_hydrolase_composite"/>
</dbReference>
<dbReference type="InterPro" id="IPR032466">
    <property type="entry name" value="Metal_Hydrolase"/>
</dbReference>
<gene>
    <name evidence="2" type="ORF">OU415_36840</name>
</gene>
<dbReference type="InterPro" id="IPR013108">
    <property type="entry name" value="Amidohydro_3"/>
</dbReference>
<dbReference type="Proteomes" id="UP001210380">
    <property type="component" value="Unassembled WGS sequence"/>
</dbReference>
<dbReference type="Gene3D" id="3.20.20.140">
    <property type="entry name" value="Metal-dependent hydrolases"/>
    <property type="match status" value="1"/>
</dbReference>
<sequence length="521" mass="54655">MFDIVINGGEVVDGTGAPRRRCNVGIAGDRIAELSADKLAGRREIDATGQIVAPGFIDLHSHADYTLEGDPAAVTQIHQGATTLVTGNCGHSPFPFTDLDLIRRASIIDDRAMSWKWRDAAGFQDAVGGAAVNVALQVGHNAVRLAVLGDADRAPTAAELDRMCALVRTAAQQGVVGFSTGLIYAPGVFADAAEVRALVAAAASAGLLYSTHMRNEAATLLDAVREAIEAAELAGARLEISHLKAMGPENHGKVVEALALIDAARERGVDVTADVYPYTASSTSLVSRLSPWAVDGGKDALLERLADLATRERIAAELRARFGRDIDPEGLVIADLPIGAESADIGLSVAEIGRRDGVDPAEAALRVLDRHSANVTIVNHAMSEADVDAVLQHPWVSVASDGWIMTEQGEGRPHPRSFGTFARVLGRYVRERGVVALEDAVRKMTALPAARIGLTDRGVLAAGRAADVAVFDPATIIDKSTFEQPWQLATGCSAVLVNGVPVLLDGNPTGRTSGKVLTPAA</sequence>
<organism evidence="2 3">
    <name type="scientific">Saccharopolyspora oryzae</name>
    <dbReference type="NCBI Taxonomy" id="2997343"/>
    <lineage>
        <taxon>Bacteria</taxon>
        <taxon>Bacillati</taxon>
        <taxon>Actinomycetota</taxon>
        <taxon>Actinomycetes</taxon>
        <taxon>Pseudonocardiales</taxon>
        <taxon>Pseudonocardiaceae</taxon>
        <taxon>Saccharopolyspora</taxon>
    </lineage>
</organism>
<dbReference type="Pfam" id="PF07969">
    <property type="entry name" value="Amidohydro_3"/>
    <property type="match status" value="1"/>
</dbReference>
<evidence type="ECO:0000313" key="3">
    <source>
        <dbReference type="Proteomes" id="UP001210380"/>
    </source>
</evidence>
<dbReference type="RefSeq" id="WP_270954350.1">
    <property type="nucleotide sequence ID" value="NZ_JAQGLA010000139.1"/>
</dbReference>
<dbReference type="EMBL" id="JAQGLA010000139">
    <property type="protein sequence ID" value="MDA3631040.1"/>
    <property type="molecule type" value="Genomic_DNA"/>
</dbReference>
<dbReference type="InterPro" id="IPR023100">
    <property type="entry name" value="D-aminoacylase_insert_dom_sf"/>
</dbReference>
<name>A0ABT4VAQ3_9PSEU</name>
<evidence type="ECO:0000313" key="2">
    <source>
        <dbReference type="EMBL" id="MDA3631040.1"/>
    </source>
</evidence>
<accession>A0ABT4VAQ3</accession>
<feature type="domain" description="Amidohydrolase 3" evidence="1">
    <location>
        <begin position="43"/>
        <end position="502"/>
    </location>
</feature>